<dbReference type="OrthoDB" id="6086888at2759"/>
<dbReference type="GO" id="GO:0009378">
    <property type="term" value="F:four-way junction helicase activity"/>
    <property type="evidence" value="ECO:0007669"/>
    <property type="project" value="TreeGrafter"/>
</dbReference>
<gene>
    <name evidence="13" type="ORF">MCOR_52306</name>
</gene>
<dbReference type="GO" id="GO:0016787">
    <property type="term" value="F:hydrolase activity"/>
    <property type="evidence" value="ECO:0007669"/>
    <property type="project" value="UniProtKB-KW"/>
</dbReference>
<sequence>MDIFEALQDLEAKYDFIFKEKQKLAITSIFNCQDTFVVLQTGYDKSKIYSYLPELYELVTHVKGTVLVISPIQALMIDQVTKLENNGVSATFVGEKQTDKSIPARIIECEFSIVFSSPEAVLNKGPWRRCITQGVFHENLKAVVIDEAHCITQWGGEFRKEYSHLGELRSVVPKKTTFVTLTATATRSIKKDIMKTLDMDIKRTSIISMIPERPNLSYYVQKSSKNLANLDWLINDLLKFEKSTKKTIIYCRNIVSCSNLYEYFRLSLDDRSESLDDRLIGMFHRSTADINKSHVLDEFQKLDSSLHVVFATIAFGMGIDIPNIEHVIHWGGPRGLEQFSQESGRAGRDGRSAVSVIYFSGYDLAKGNCSEEVREFCKTEDCLRNTLCAYFQLDTSGYSVIKPDPPCTCCSNCKLKCVCGFCSESQFLGRELDNSSVLDEDFNTGIKRDLTLEQRRLLHENLLDYKECLIKEESELSCELEDFALDHIVKNAPYLLCEDDVISLGLVSPELAADILTLIEEV</sequence>
<keyword evidence="4" id="KW-0347">Helicase</keyword>
<comment type="similarity">
    <text evidence="1">Belongs to the helicase family. RecQ subfamily.</text>
</comment>
<dbReference type="GO" id="GO:0043138">
    <property type="term" value="F:3'-5' DNA helicase activity"/>
    <property type="evidence" value="ECO:0007669"/>
    <property type="project" value="UniProtKB-EC"/>
</dbReference>
<dbReference type="GO" id="GO:0005737">
    <property type="term" value="C:cytoplasm"/>
    <property type="evidence" value="ECO:0007669"/>
    <property type="project" value="TreeGrafter"/>
</dbReference>
<evidence type="ECO:0000259" key="11">
    <source>
        <dbReference type="PROSITE" id="PS51192"/>
    </source>
</evidence>
<keyword evidence="2" id="KW-0547">Nucleotide-binding</keyword>
<keyword evidence="14" id="KW-1185">Reference proteome</keyword>
<dbReference type="InterPro" id="IPR014001">
    <property type="entry name" value="Helicase_ATP-bd"/>
</dbReference>
<evidence type="ECO:0000256" key="2">
    <source>
        <dbReference type="ARBA" id="ARBA00022741"/>
    </source>
</evidence>
<dbReference type="GO" id="GO:0005694">
    <property type="term" value="C:chromosome"/>
    <property type="evidence" value="ECO:0007669"/>
    <property type="project" value="TreeGrafter"/>
</dbReference>
<dbReference type="PANTHER" id="PTHR13710:SF105">
    <property type="entry name" value="ATP-DEPENDENT DNA HELICASE Q1"/>
    <property type="match status" value="1"/>
</dbReference>
<protein>
    <recommendedName>
        <fullName evidence="9">DNA 3'-5' helicase</fullName>
        <ecNumber evidence="9">5.6.2.4</ecNumber>
    </recommendedName>
    <alternativeName>
        <fullName evidence="10">DNA 3'-5' helicase Q1</fullName>
    </alternativeName>
</protein>
<dbReference type="InterPro" id="IPR027417">
    <property type="entry name" value="P-loop_NTPase"/>
</dbReference>
<dbReference type="EMBL" id="CACVKT020009075">
    <property type="protein sequence ID" value="CAC5420039.1"/>
    <property type="molecule type" value="Genomic_DNA"/>
</dbReference>
<organism evidence="13 14">
    <name type="scientific">Mytilus coruscus</name>
    <name type="common">Sea mussel</name>
    <dbReference type="NCBI Taxonomy" id="42192"/>
    <lineage>
        <taxon>Eukaryota</taxon>
        <taxon>Metazoa</taxon>
        <taxon>Spiralia</taxon>
        <taxon>Lophotrochozoa</taxon>
        <taxon>Mollusca</taxon>
        <taxon>Bivalvia</taxon>
        <taxon>Autobranchia</taxon>
        <taxon>Pteriomorphia</taxon>
        <taxon>Mytilida</taxon>
        <taxon>Mytiloidea</taxon>
        <taxon>Mytilidae</taxon>
        <taxon>Mytilinae</taxon>
        <taxon>Mytilus</taxon>
    </lineage>
</organism>
<dbReference type="SUPFAM" id="SSF52540">
    <property type="entry name" value="P-loop containing nucleoside triphosphate hydrolases"/>
    <property type="match status" value="1"/>
</dbReference>
<evidence type="ECO:0000256" key="7">
    <source>
        <dbReference type="ARBA" id="ARBA00023235"/>
    </source>
</evidence>
<evidence type="ECO:0000256" key="4">
    <source>
        <dbReference type="ARBA" id="ARBA00022806"/>
    </source>
</evidence>
<dbReference type="Proteomes" id="UP000507470">
    <property type="component" value="Unassembled WGS sequence"/>
</dbReference>
<keyword evidence="6" id="KW-0238">DNA-binding</keyword>
<evidence type="ECO:0000256" key="6">
    <source>
        <dbReference type="ARBA" id="ARBA00023125"/>
    </source>
</evidence>
<dbReference type="PROSITE" id="PS51194">
    <property type="entry name" value="HELICASE_CTER"/>
    <property type="match status" value="1"/>
</dbReference>
<proteinExistence type="inferred from homology"/>
<dbReference type="SMART" id="SM00490">
    <property type="entry name" value="HELICc"/>
    <property type="match status" value="1"/>
</dbReference>
<evidence type="ECO:0000256" key="8">
    <source>
        <dbReference type="ARBA" id="ARBA00034617"/>
    </source>
</evidence>
<dbReference type="NCBIfam" id="TIGR00614">
    <property type="entry name" value="recQ_fam"/>
    <property type="match status" value="1"/>
</dbReference>
<dbReference type="EC" id="5.6.2.4" evidence="9"/>
<evidence type="ECO:0000256" key="3">
    <source>
        <dbReference type="ARBA" id="ARBA00022801"/>
    </source>
</evidence>
<dbReference type="PANTHER" id="PTHR13710">
    <property type="entry name" value="DNA HELICASE RECQ FAMILY MEMBER"/>
    <property type="match status" value="1"/>
</dbReference>
<dbReference type="InterPro" id="IPR004589">
    <property type="entry name" value="DNA_helicase_ATP-dep_RecQ"/>
</dbReference>
<keyword evidence="3 13" id="KW-0378">Hydrolase</keyword>
<dbReference type="Pfam" id="PF00270">
    <property type="entry name" value="DEAD"/>
    <property type="match status" value="1"/>
</dbReference>
<comment type="catalytic activity">
    <reaction evidence="8">
        <text>Couples ATP hydrolysis with the unwinding of duplex DNA by translocating in the 3'-5' direction.</text>
        <dbReference type="EC" id="5.6.2.4"/>
    </reaction>
</comment>
<dbReference type="Gene3D" id="3.40.50.300">
    <property type="entry name" value="P-loop containing nucleotide triphosphate hydrolases"/>
    <property type="match status" value="2"/>
</dbReference>
<dbReference type="PROSITE" id="PS51192">
    <property type="entry name" value="HELICASE_ATP_BIND_1"/>
    <property type="match status" value="1"/>
</dbReference>
<evidence type="ECO:0000256" key="5">
    <source>
        <dbReference type="ARBA" id="ARBA00022840"/>
    </source>
</evidence>
<evidence type="ECO:0000313" key="14">
    <source>
        <dbReference type="Proteomes" id="UP000507470"/>
    </source>
</evidence>
<evidence type="ECO:0000259" key="12">
    <source>
        <dbReference type="PROSITE" id="PS51194"/>
    </source>
</evidence>
<evidence type="ECO:0000256" key="9">
    <source>
        <dbReference type="ARBA" id="ARBA00034808"/>
    </source>
</evidence>
<keyword evidence="5" id="KW-0067">ATP-binding</keyword>
<dbReference type="InterPro" id="IPR011545">
    <property type="entry name" value="DEAD/DEAH_box_helicase_dom"/>
</dbReference>
<name>A0A6J8EH75_MYTCO</name>
<keyword evidence="7" id="KW-0413">Isomerase</keyword>
<dbReference type="InterPro" id="IPR001650">
    <property type="entry name" value="Helicase_C-like"/>
</dbReference>
<evidence type="ECO:0000256" key="10">
    <source>
        <dbReference type="ARBA" id="ARBA00044566"/>
    </source>
</evidence>
<dbReference type="Pfam" id="PF00271">
    <property type="entry name" value="Helicase_C"/>
    <property type="match status" value="1"/>
</dbReference>
<dbReference type="GO" id="GO:0000724">
    <property type="term" value="P:double-strand break repair via homologous recombination"/>
    <property type="evidence" value="ECO:0007669"/>
    <property type="project" value="TreeGrafter"/>
</dbReference>
<evidence type="ECO:0000256" key="1">
    <source>
        <dbReference type="ARBA" id="ARBA00005446"/>
    </source>
</evidence>
<dbReference type="AlphaFoldDB" id="A0A6J8EH75"/>
<accession>A0A6J8EH75</accession>
<evidence type="ECO:0000313" key="13">
    <source>
        <dbReference type="EMBL" id="CAC5420039.1"/>
    </source>
</evidence>
<dbReference type="GO" id="GO:0003677">
    <property type="term" value="F:DNA binding"/>
    <property type="evidence" value="ECO:0007669"/>
    <property type="project" value="UniProtKB-KW"/>
</dbReference>
<dbReference type="GO" id="GO:0005524">
    <property type="term" value="F:ATP binding"/>
    <property type="evidence" value="ECO:0007669"/>
    <property type="project" value="UniProtKB-KW"/>
</dbReference>
<dbReference type="SMART" id="SM00487">
    <property type="entry name" value="DEXDc"/>
    <property type="match status" value="1"/>
</dbReference>
<feature type="domain" description="Helicase C-terminal" evidence="12">
    <location>
        <begin position="233"/>
        <end position="399"/>
    </location>
</feature>
<reference evidence="13 14" key="1">
    <citation type="submission" date="2020-06" db="EMBL/GenBank/DDBJ databases">
        <authorList>
            <person name="Li R."/>
            <person name="Bekaert M."/>
        </authorList>
    </citation>
    <scope>NUCLEOTIDE SEQUENCE [LARGE SCALE GENOMIC DNA]</scope>
    <source>
        <strain evidence="14">wild</strain>
    </source>
</reference>
<feature type="domain" description="Helicase ATP-binding" evidence="11">
    <location>
        <begin position="26"/>
        <end position="203"/>
    </location>
</feature>